<evidence type="ECO:0000256" key="1">
    <source>
        <dbReference type="ARBA" id="ARBA00022603"/>
    </source>
</evidence>
<dbReference type="PROSITE" id="PS51683">
    <property type="entry name" value="SAM_OMT_II"/>
    <property type="match status" value="1"/>
</dbReference>
<keyword evidence="3" id="KW-0949">S-adenosyl-L-methionine</keyword>
<dbReference type="Proteomes" id="UP001064489">
    <property type="component" value="Chromosome 5"/>
</dbReference>
<dbReference type="InterPro" id="IPR029063">
    <property type="entry name" value="SAM-dependent_MTases_sf"/>
</dbReference>
<proteinExistence type="predicted"/>
<dbReference type="InterPro" id="IPR016461">
    <property type="entry name" value="COMT-like"/>
</dbReference>
<dbReference type="GO" id="GO:0008171">
    <property type="term" value="F:O-methyltransferase activity"/>
    <property type="evidence" value="ECO:0007669"/>
    <property type="project" value="InterPro"/>
</dbReference>
<dbReference type="Gene3D" id="3.40.50.150">
    <property type="entry name" value="Vaccinia Virus protein VP39"/>
    <property type="match status" value="1"/>
</dbReference>
<evidence type="ECO:0000259" key="4">
    <source>
        <dbReference type="Pfam" id="PF00891"/>
    </source>
</evidence>
<reference evidence="5" key="1">
    <citation type="journal article" date="2022" name="Plant J.">
        <title>Strategies of tolerance reflected in two North American maple genomes.</title>
        <authorList>
            <person name="McEvoy S.L."/>
            <person name="Sezen U.U."/>
            <person name="Trouern-Trend A."/>
            <person name="McMahon S.M."/>
            <person name="Schaberg P.G."/>
            <person name="Yang J."/>
            <person name="Wegrzyn J.L."/>
            <person name="Swenson N.G."/>
        </authorList>
    </citation>
    <scope>NUCLEOTIDE SEQUENCE</scope>
    <source>
        <strain evidence="5">91603</strain>
    </source>
</reference>
<evidence type="ECO:0000313" key="5">
    <source>
        <dbReference type="EMBL" id="KAI9176702.1"/>
    </source>
</evidence>
<organism evidence="5 6">
    <name type="scientific">Acer negundo</name>
    <name type="common">Box elder</name>
    <dbReference type="NCBI Taxonomy" id="4023"/>
    <lineage>
        <taxon>Eukaryota</taxon>
        <taxon>Viridiplantae</taxon>
        <taxon>Streptophyta</taxon>
        <taxon>Embryophyta</taxon>
        <taxon>Tracheophyta</taxon>
        <taxon>Spermatophyta</taxon>
        <taxon>Magnoliopsida</taxon>
        <taxon>eudicotyledons</taxon>
        <taxon>Gunneridae</taxon>
        <taxon>Pentapetalae</taxon>
        <taxon>rosids</taxon>
        <taxon>malvids</taxon>
        <taxon>Sapindales</taxon>
        <taxon>Sapindaceae</taxon>
        <taxon>Hippocastanoideae</taxon>
        <taxon>Acereae</taxon>
        <taxon>Acer</taxon>
    </lineage>
</organism>
<dbReference type="Pfam" id="PF00891">
    <property type="entry name" value="Methyltransf_2"/>
    <property type="match status" value="1"/>
</dbReference>
<evidence type="ECO:0000256" key="2">
    <source>
        <dbReference type="ARBA" id="ARBA00022679"/>
    </source>
</evidence>
<reference evidence="5" key="2">
    <citation type="submission" date="2023-02" db="EMBL/GenBank/DDBJ databases">
        <authorList>
            <person name="Swenson N.G."/>
            <person name="Wegrzyn J.L."/>
            <person name="Mcevoy S.L."/>
        </authorList>
    </citation>
    <scope>NUCLEOTIDE SEQUENCE</scope>
    <source>
        <strain evidence="5">91603</strain>
        <tissue evidence="5">Leaf</tissue>
    </source>
</reference>
<name>A0AAD5ITJ4_ACENE</name>
<dbReference type="PANTHER" id="PTHR11746">
    <property type="entry name" value="O-METHYLTRANSFERASE"/>
    <property type="match status" value="1"/>
</dbReference>
<dbReference type="AlphaFoldDB" id="A0AAD5ITJ4"/>
<accession>A0AAD5ITJ4</accession>
<dbReference type="SUPFAM" id="SSF53335">
    <property type="entry name" value="S-adenosyl-L-methionine-dependent methyltransferases"/>
    <property type="match status" value="1"/>
</dbReference>
<keyword evidence="1" id="KW-0489">Methyltransferase</keyword>
<evidence type="ECO:0000256" key="3">
    <source>
        <dbReference type="ARBA" id="ARBA00022691"/>
    </source>
</evidence>
<gene>
    <name evidence="5" type="ORF">LWI28_006186</name>
</gene>
<sequence>MVAEIVKSHPHIKATNFDLPHVITTAPLIDGVCHVGGDMFKEIPSADAVFMKWILHNWSDEDCVKILRNCRKAIPAKSGIVTIVEIVLQPDGNGMFDELGLVFDLLMMAHTSGGKERTELQWKKLLEEGGFPRYKIISIPALPSIIEAYPE</sequence>
<keyword evidence="2" id="KW-0808">Transferase</keyword>
<dbReference type="InterPro" id="IPR001077">
    <property type="entry name" value="COMT_C"/>
</dbReference>
<dbReference type="EMBL" id="JAJSOW010000102">
    <property type="protein sequence ID" value="KAI9176702.1"/>
    <property type="molecule type" value="Genomic_DNA"/>
</dbReference>
<keyword evidence="6" id="KW-1185">Reference proteome</keyword>
<comment type="caution">
    <text evidence="5">The sequence shown here is derived from an EMBL/GenBank/DDBJ whole genome shotgun (WGS) entry which is preliminary data.</text>
</comment>
<protein>
    <recommendedName>
        <fullName evidence="4">O-methyltransferase C-terminal domain-containing protein</fullName>
    </recommendedName>
</protein>
<evidence type="ECO:0000313" key="6">
    <source>
        <dbReference type="Proteomes" id="UP001064489"/>
    </source>
</evidence>
<dbReference type="GO" id="GO:0032259">
    <property type="term" value="P:methylation"/>
    <property type="evidence" value="ECO:0007669"/>
    <property type="project" value="UniProtKB-KW"/>
</dbReference>
<feature type="domain" description="O-methyltransferase C-terminal" evidence="4">
    <location>
        <begin position="2"/>
        <end position="131"/>
    </location>
</feature>